<dbReference type="AlphaFoldDB" id="A0A2M4C858"/>
<accession>A0A2M4C858</accession>
<protein>
    <submittedName>
        <fullName evidence="1">Putative secreted protein</fullName>
    </submittedName>
</protein>
<evidence type="ECO:0000313" key="1">
    <source>
        <dbReference type="EMBL" id="MBW61517.1"/>
    </source>
</evidence>
<proteinExistence type="predicted"/>
<organism evidence="1">
    <name type="scientific">Anopheles marajoara</name>
    <dbReference type="NCBI Taxonomy" id="58244"/>
    <lineage>
        <taxon>Eukaryota</taxon>
        <taxon>Metazoa</taxon>
        <taxon>Ecdysozoa</taxon>
        <taxon>Arthropoda</taxon>
        <taxon>Hexapoda</taxon>
        <taxon>Insecta</taxon>
        <taxon>Pterygota</taxon>
        <taxon>Neoptera</taxon>
        <taxon>Endopterygota</taxon>
        <taxon>Diptera</taxon>
        <taxon>Nematocera</taxon>
        <taxon>Culicoidea</taxon>
        <taxon>Culicidae</taxon>
        <taxon>Anophelinae</taxon>
        <taxon>Anopheles</taxon>
    </lineage>
</organism>
<dbReference type="EMBL" id="GGFJ01012376">
    <property type="protein sequence ID" value="MBW61517.1"/>
    <property type="molecule type" value="Transcribed_RNA"/>
</dbReference>
<reference evidence="1" key="1">
    <citation type="submission" date="2018-01" db="EMBL/GenBank/DDBJ databases">
        <title>An insight into the sialome of Amazonian anophelines.</title>
        <authorList>
            <person name="Ribeiro J.M."/>
            <person name="Scarpassa V."/>
            <person name="Calvo E."/>
        </authorList>
    </citation>
    <scope>NUCLEOTIDE SEQUENCE</scope>
    <source>
        <tissue evidence="1">Salivary glands</tissue>
    </source>
</reference>
<name>A0A2M4C858_9DIPT</name>
<sequence length="106" mass="11446">MANARLVAYLLAWHPPGEATIRPTRSSVSTGCHIFHRNTRRVSNGLPAAGQTVDGTERVFAHTRNPRAARCHGNIREGVASGAWSKFASSHALHTILDGSRHLTAV</sequence>